<sequence length="104" mass="11175">MCEACAEDTKDCMLGYIGGGGQLQLTLQVLGCSRSPLLLLSCTAHTKSEKQPAPELRGPVVVLCPALPCSYVFPTLRLTTLQVNAPWRQLFVDGRSQSPVTNPS</sequence>
<protein>
    <submittedName>
        <fullName evidence="1">Uncharacterized protein</fullName>
    </submittedName>
</protein>
<name>A0A8T0XXP7_9STRA</name>
<accession>A0A8T0XXP7</accession>
<gene>
    <name evidence="1" type="ORF">PC113_g24021</name>
</gene>
<comment type="caution">
    <text evidence="1">The sequence shown here is derived from an EMBL/GenBank/DDBJ whole genome shotgun (WGS) entry which is preliminary data.</text>
</comment>
<evidence type="ECO:0000313" key="2">
    <source>
        <dbReference type="Proteomes" id="UP000735874"/>
    </source>
</evidence>
<reference evidence="1" key="1">
    <citation type="submission" date="2018-10" db="EMBL/GenBank/DDBJ databases">
        <title>Effector identification in a new, highly contiguous assembly of the strawberry crown rot pathogen Phytophthora cactorum.</title>
        <authorList>
            <person name="Armitage A.D."/>
            <person name="Nellist C.F."/>
            <person name="Bates H."/>
            <person name="Vickerstaff R.J."/>
            <person name="Harrison R.J."/>
        </authorList>
    </citation>
    <scope>NUCLEOTIDE SEQUENCE</scope>
    <source>
        <strain evidence="1">15-7</strain>
    </source>
</reference>
<organism evidence="1 2">
    <name type="scientific">Phytophthora cactorum</name>
    <dbReference type="NCBI Taxonomy" id="29920"/>
    <lineage>
        <taxon>Eukaryota</taxon>
        <taxon>Sar</taxon>
        <taxon>Stramenopiles</taxon>
        <taxon>Oomycota</taxon>
        <taxon>Peronosporomycetes</taxon>
        <taxon>Peronosporales</taxon>
        <taxon>Peronosporaceae</taxon>
        <taxon>Phytophthora</taxon>
    </lineage>
</organism>
<proteinExistence type="predicted"/>
<dbReference type="Proteomes" id="UP000735874">
    <property type="component" value="Unassembled WGS sequence"/>
</dbReference>
<dbReference type="EMBL" id="RCMG01002654">
    <property type="protein sequence ID" value="KAG2807632.1"/>
    <property type="molecule type" value="Genomic_DNA"/>
</dbReference>
<evidence type="ECO:0000313" key="1">
    <source>
        <dbReference type="EMBL" id="KAG2807632.1"/>
    </source>
</evidence>
<dbReference type="AlphaFoldDB" id="A0A8T0XXP7"/>